<protein>
    <recommendedName>
        <fullName evidence="3">Uracil DNA glycosylase superfamily protein</fullName>
    </recommendedName>
</protein>
<dbReference type="Proteomes" id="UP001501337">
    <property type="component" value="Unassembled WGS sequence"/>
</dbReference>
<dbReference type="EMBL" id="BAABBO010000018">
    <property type="protein sequence ID" value="GAA3975842.1"/>
    <property type="molecule type" value="Genomic_DNA"/>
</dbReference>
<organism evidence="1 2">
    <name type="scientific">Allohahella marinimesophila</name>
    <dbReference type="NCBI Taxonomy" id="1054972"/>
    <lineage>
        <taxon>Bacteria</taxon>
        <taxon>Pseudomonadati</taxon>
        <taxon>Pseudomonadota</taxon>
        <taxon>Gammaproteobacteria</taxon>
        <taxon>Oceanospirillales</taxon>
        <taxon>Hahellaceae</taxon>
        <taxon>Allohahella</taxon>
    </lineage>
</organism>
<keyword evidence="2" id="KW-1185">Reference proteome</keyword>
<reference evidence="2" key="1">
    <citation type="journal article" date="2019" name="Int. J. Syst. Evol. Microbiol.">
        <title>The Global Catalogue of Microorganisms (GCM) 10K type strain sequencing project: providing services to taxonomists for standard genome sequencing and annotation.</title>
        <authorList>
            <consortium name="The Broad Institute Genomics Platform"/>
            <consortium name="The Broad Institute Genome Sequencing Center for Infectious Disease"/>
            <person name="Wu L."/>
            <person name="Ma J."/>
        </authorList>
    </citation>
    <scope>NUCLEOTIDE SEQUENCE [LARGE SCALE GENOMIC DNA]</scope>
    <source>
        <strain evidence="2">JCM 17555</strain>
    </source>
</reference>
<sequence>MPQLETTHRELLDLQRAMLDDQHFKSLCLAHGLPWSPAEGYEPRWYGGPAPKDVELLFLMAELGPITPTEAKKLLPAINHDSFLRDRNLNLQEHYWRLNLKTLCSYVWPENTEQMMEKHLAGSCTFWMSLPHGSTTKSVPKPLIEYFSNTYLRELLRLFPNALILAAGGKARDRLRRLGVDYEHCWAFTRPGCNRREAHESRAAAGKALAPAMNHRSIRGEEGEWR</sequence>
<name>A0ABP7Q6A7_9GAMM</name>
<evidence type="ECO:0008006" key="3">
    <source>
        <dbReference type="Google" id="ProtNLM"/>
    </source>
</evidence>
<accession>A0ABP7Q6A7</accession>
<gene>
    <name evidence="1" type="ORF">GCM10022278_35900</name>
</gene>
<evidence type="ECO:0000313" key="2">
    <source>
        <dbReference type="Proteomes" id="UP001501337"/>
    </source>
</evidence>
<evidence type="ECO:0000313" key="1">
    <source>
        <dbReference type="EMBL" id="GAA3975842.1"/>
    </source>
</evidence>
<proteinExistence type="predicted"/>
<comment type="caution">
    <text evidence="1">The sequence shown here is derived from an EMBL/GenBank/DDBJ whole genome shotgun (WGS) entry which is preliminary data.</text>
</comment>